<dbReference type="InterPro" id="IPR032567">
    <property type="entry name" value="RTL1-rel"/>
</dbReference>
<dbReference type="AlphaFoldDB" id="A0A9P6NP93"/>
<dbReference type="InterPro" id="IPR043502">
    <property type="entry name" value="DNA/RNA_pol_sf"/>
</dbReference>
<dbReference type="EMBL" id="MU167217">
    <property type="protein sequence ID" value="KAG0150765.1"/>
    <property type="molecule type" value="Genomic_DNA"/>
</dbReference>
<dbReference type="Gene3D" id="3.10.10.10">
    <property type="entry name" value="HIV Type 1 Reverse Transcriptase, subunit A, domain 1"/>
    <property type="match status" value="1"/>
</dbReference>
<dbReference type="SUPFAM" id="SSF56672">
    <property type="entry name" value="DNA/RNA polymerases"/>
    <property type="match status" value="1"/>
</dbReference>
<dbReference type="PANTHER" id="PTHR15503:SF22">
    <property type="entry name" value="TRANSPOSON TY3-I GAG POLYPROTEIN"/>
    <property type="match status" value="1"/>
</dbReference>
<reference evidence="1" key="1">
    <citation type="submission" date="2013-11" db="EMBL/GenBank/DDBJ databases">
        <title>Genome sequence of the fusiform rust pathogen reveals effectors for host alternation and coevolution with pine.</title>
        <authorList>
            <consortium name="DOE Joint Genome Institute"/>
            <person name="Smith K."/>
            <person name="Pendleton A."/>
            <person name="Kubisiak T."/>
            <person name="Anderson C."/>
            <person name="Salamov A."/>
            <person name="Aerts A."/>
            <person name="Riley R."/>
            <person name="Clum A."/>
            <person name="Lindquist E."/>
            <person name="Ence D."/>
            <person name="Campbell M."/>
            <person name="Kronenberg Z."/>
            <person name="Feau N."/>
            <person name="Dhillon B."/>
            <person name="Hamelin R."/>
            <person name="Burleigh J."/>
            <person name="Smith J."/>
            <person name="Yandell M."/>
            <person name="Nelson C."/>
            <person name="Grigoriev I."/>
            <person name="Davis J."/>
        </authorList>
    </citation>
    <scope>NUCLEOTIDE SEQUENCE</scope>
    <source>
        <strain evidence="1">G11</strain>
    </source>
</reference>
<sequence length="66" mass="7263">PQAGCIIPLSPAKDKALMEMVNEGLAKGTIRRPKSPWEAPVLFTGKKDGKLCPCFDYQKLNAMMVK</sequence>
<dbReference type="OrthoDB" id="2505288at2759"/>
<dbReference type="Proteomes" id="UP000886653">
    <property type="component" value="Unassembled WGS sequence"/>
</dbReference>
<dbReference type="PANTHER" id="PTHR15503">
    <property type="entry name" value="LDOC1 RELATED"/>
    <property type="match status" value="1"/>
</dbReference>
<feature type="non-terminal residue" evidence="1">
    <location>
        <position position="1"/>
    </location>
</feature>
<comment type="caution">
    <text evidence="1">The sequence shown here is derived from an EMBL/GenBank/DDBJ whole genome shotgun (WGS) entry which is preliminary data.</text>
</comment>
<accession>A0A9P6NP93</accession>
<evidence type="ECO:0008006" key="3">
    <source>
        <dbReference type="Google" id="ProtNLM"/>
    </source>
</evidence>
<feature type="non-terminal residue" evidence="1">
    <location>
        <position position="66"/>
    </location>
</feature>
<proteinExistence type="predicted"/>
<organism evidence="1 2">
    <name type="scientific">Cronartium quercuum f. sp. fusiforme G11</name>
    <dbReference type="NCBI Taxonomy" id="708437"/>
    <lineage>
        <taxon>Eukaryota</taxon>
        <taxon>Fungi</taxon>
        <taxon>Dikarya</taxon>
        <taxon>Basidiomycota</taxon>
        <taxon>Pucciniomycotina</taxon>
        <taxon>Pucciniomycetes</taxon>
        <taxon>Pucciniales</taxon>
        <taxon>Coleosporiaceae</taxon>
        <taxon>Cronartium</taxon>
    </lineage>
</organism>
<name>A0A9P6NP93_9BASI</name>
<gene>
    <name evidence="1" type="ORF">CROQUDRAFT_32850</name>
</gene>
<keyword evidence="2" id="KW-1185">Reference proteome</keyword>
<evidence type="ECO:0000313" key="1">
    <source>
        <dbReference type="EMBL" id="KAG0150765.1"/>
    </source>
</evidence>
<protein>
    <recommendedName>
        <fullName evidence="3">Reverse transcriptase</fullName>
    </recommendedName>
</protein>
<evidence type="ECO:0000313" key="2">
    <source>
        <dbReference type="Proteomes" id="UP000886653"/>
    </source>
</evidence>